<comment type="subcellular location">
    <subcellularLocation>
        <location evidence="1">Nucleus</location>
    </subcellularLocation>
</comment>
<evidence type="ECO:0000256" key="6">
    <source>
        <dbReference type="SAM" id="MobiDB-lite"/>
    </source>
</evidence>
<dbReference type="SMART" id="SM00249">
    <property type="entry name" value="PHD"/>
    <property type="match status" value="3"/>
</dbReference>
<dbReference type="PANTHER" id="PTHR46235:SF13">
    <property type="entry name" value="EDM2-LIKE PROTEIN1"/>
    <property type="match status" value="1"/>
</dbReference>
<feature type="region of interest" description="Disordered" evidence="6">
    <location>
        <begin position="623"/>
        <end position="739"/>
    </location>
</feature>
<organism evidence="8 11">
    <name type="scientific">Medicago truncatula</name>
    <name type="common">Barrel medic</name>
    <name type="synonym">Medicago tribuloides</name>
    <dbReference type="NCBI Taxonomy" id="3880"/>
    <lineage>
        <taxon>Eukaryota</taxon>
        <taxon>Viridiplantae</taxon>
        <taxon>Streptophyta</taxon>
        <taxon>Embryophyta</taxon>
        <taxon>Tracheophyta</taxon>
        <taxon>Spermatophyta</taxon>
        <taxon>Magnoliopsida</taxon>
        <taxon>eudicotyledons</taxon>
        <taxon>Gunneridae</taxon>
        <taxon>Pentapetalae</taxon>
        <taxon>rosids</taxon>
        <taxon>fabids</taxon>
        <taxon>Fabales</taxon>
        <taxon>Fabaceae</taxon>
        <taxon>Papilionoideae</taxon>
        <taxon>50 kb inversion clade</taxon>
        <taxon>NPAAA clade</taxon>
        <taxon>Hologalegina</taxon>
        <taxon>IRL clade</taxon>
        <taxon>Trifolieae</taxon>
        <taxon>Medicago</taxon>
    </lineage>
</organism>
<accession>G7K4B2</accession>
<gene>
    <name evidence="10" type="primary">11425879</name>
    <name evidence="8" type="ordered locus">MTR_5g094150</name>
    <name evidence="9" type="ORF">MtrunA17_Chr5g0445101</name>
</gene>
<evidence type="ECO:0000256" key="3">
    <source>
        <dbReference type="ARBA" id="ARBA00022771"/>
    </source>
</evidence>
<dbReference type="EC" id="2.1.1.43" evidence="9"/>
<dbReference type="eggNOG" id="ENOG502QPIX">
    <property type="taxonomic scope" value="Eukaryota"/>
</dbReference>
<feature type="compositionally biased region" description="Polar residues" evidence="6">
    <location>
        <begin position="518"/>
        <end position="529"/>
    </location>
</feature>
<keyword evidence="9" id="KW-0808">Transferase</keyword>
<dbReference type="InterPro" id="IPR001965">
    <property type="entry name" value="Znf_PHD"/>
</dbReference>
<evidence type="ECO:0000256" key="4">
    <source>
        <dbReference type="ARBA" id="ARBA00022833"/>
    </source>
</evidence>
<feature type="region of interest" description="Disordered" evidence="6">
    <location>
        <begin position="780"/>
        <end position="835"/>
    </location>
</feature>
<feature type="compositionally biased region" description="Acidic residues" evidence="6">
    <location>
        <begin position="201"/>
        <end position="217"/>
    </location>
</feature>
<evidence type="ECO:0000313" key="8">
    <source>
        <dbReference type="EMBL" id="AET00628.1"/>
    </source>
</evidence>
<feature type="domain" description="Zinc finger PHD-type" evidence="7">
    <location>
        <begin position="350"/>
        <end position="415"/>
    </location>
</feature>
<dbReference type="CDD" id="cd15565">
    <property type="entry name" value="PHD2_NSD"/>
    <property type="match status" value="1"/>
</dbReference>
<feature type="compositionally biased region" description="Low complexity" evidence="6">
    <location>
        <begin position="479"/>
        <end position="490"/>
    </location>
</feature>
<keyword evidence="4" id="KW-0862">Zinc</keyword>
<dbReference type="Proteomes" id="UP000265566">
    <property type="component" value="Chromosome 5"/>
</dbReference>
<feature type="compositionally biased region" description="Basic and acidic residues" evidence="6">
    <location>
        <begin position="648"/>
        <end position="669"/>
    </location>
</feature>
<feature type="compositionally biased region" description="Basic and acidic residues" evidence="6">
    <location>
        <begin position="569"/>
        <end position="582"/>
    </location>
</feature>
<dbReference type="EMBL" id="PSQE01000005">
    <property type="protein sequence ID" value="RHN57874.1"/>
    <property type="molecule type" value="Genomic_DNA"/>
</dbReference>
<dbReference type="Gramene" id="rna33464">
    <property type="protein sequence ID" value="RHN57874.1"/>
    <property type="gene ID" value="gene33464"/>
</dbReference>
<reference evidence="8 11" key="2">
    <citation type="journal article" date="2014" name="BMC Genomics">
        <title>An improved genome release (version Mt4.0) for the model legume Medicago truncatula.</title>
        <authorList>
            <person name="Tang H."/>
            <person name="Krishnakumar V."/>
            <person name="Bidwell S."/>
            <person name="Rosen B."/>
            <person name="Chan A."/>
            <person name="Zhou S."/>
            <person name="Gentzbittel L."/>
            <person name="Childs K.L."/>
            <person name="Yandell M."/>
            <person name="Gundlach H."/>
            <person name="Mayer K.F."/>
            <person name="Schwartz D.C."/>
            <person name="Town C.D."/>
        </authorList>
    </citation>
    <scope>GENOME REANNOTATION</scope>
    <source>
        <strain evidence="8">A17</strain>
        <strain evidence="10 11">cv. Jemalong A17</strain>
    </source>
</reference>
<feature type="compositionally biased region" description="Polar residues" evidence="6">
    <location>
        <begin position="676"/>
        <end position="687"/>
    </location>
</feature>
<feature type="compositionally biased region" description="Basic and acidic residues" evidence="6">
    <location>
        <begin position="1123"/>
        <end position="1134"/>
    </location>
</feature>
<keyword evidence="8" id="KW-0489">Methyltransferase</keyword>
<dbReference type="Pfam" id="PF12047">
    <property type="entry name" value="DNMT1-RFD"/>
    <property type="match status" value="1"/>
</dbReference>
<dbReference type="HOGENOM" id="CLU_274343_0_0_1"/>
<feature type="compositionally biased region" description="Basic and acidic residues" evidence="6">
    <location>
        <begin position="1065"/>
        <end position="1080"/>
    </location>
</feature>
<feature type="region of interest" description="Disordered" evidence="6">
    <location>
        <begin position="468"/>
        <end position="582"/>
    </location>
</feature>
<feature type="domain" description="Zinc finger PHD-type" evidence="7">
    <location>
        <begin position="227"/>
        <end position="282"/>
    </location>
</feature>
<dbReference type="PANTHER" id="PTHR46235">
    <property type="entry name" value="PHD FINGER-CONTAINING PROTEIN DDB_G0268158"/>
    <property type="match status" value="1"/>
</dbReference>
<dbReference type="GO" id="GO:0032259">
    <property type="term" value="P:methylation"/>
    <property type="evidence" value="ECO:0007669"/>
    <property type="project" value="UniProtKB-KW"/>
</dbReference>
<feature type="compositionally biased region" description="Basic and acidic residues" evidence="6">
    <location>
        <begin position="491"/>
        <end position="511"/>
    </location>
</feature>
<dbReference type="OrthoDB" id="21264at2759"/>
<feature type="domain" description="Zinc finger PHD-type" evidence="7">
    <location>
        <begin position="287"/>
        <end position="349"/>
    </location>
</feature>
<dbReference type="EMBL" id="CM001221">
    <property type="protein sequence ID" value="AET00628.1"/>
    <property type="molecule type" value="Genomic_DNA"/>
</dbReference>
<dbReference type="InterPro" id="IPR055198">
    <property type="entry name" value="NSD_PHD"/>
</dbReference>
<dbReference type="GO" id="GO:0005634">
    <property type="term" value="C:nucleus"/>
    <property type="evidence" value="ECO:0007669"/>
    <property type="project" value="UniProtKB-SubCell"/>
</dbReference>
<dbReference type="InterPro" id="IPR013083">
    <property type="entry name" value="Znf_RING/FYVE/PHD"/>
</dbReference>
<evidence type="ECO:0000256" key="5">
    <source>
        <dbReference type="ARBA" id="ARBA00023242"/>
    </source>
</evidence>
<keyword evidence="11" id="KW-1185">Reference proteome</keyword>
<name>G7K4B2_MEDTR</name>
<evidence type="ECO:0000313" key="10">
    <source>
        <dbReference type="EnsemblPlants" id="AET00628"/>
    </source>
</evidence>
<evidence type="ECO:0000313" key="11">
    <source>
        <dbReference type="Proteomes" id="UP000002051"/>
    </source>
</evidence>
<dbReference type="CDD" id="cd15489">
    <property type="entry name" value="PHD_SF"/>
    <property type="match status" value="1"/>
</dbReference>
<dbReference type="Proteomes" id="UP000002051">
    <property type="component" value="Chromosome 5"/>
</dbReference>
<evidence type="ECO:0000259" key="7">
    <source>
        <dbReference type="SMART" id="SM00249"/>
    </source>
</evidence>
<proteinExistence type="predicted"/>
<dbReference type="AlphaFoldDB" id="G7K4B2"/>
<reference evidence="10" key="3">
    <citation type="submission" date="2015-04" db="UniProtKB">
        <authorList>
            <consortium name="EnsemblPlants"/>
        </authorList>
    </citation>
    <scope>IDENTIFICATION</scope>
    <source>
        <strain evidence="10">cv. Jemalong A17</strain>
    </source>
</reference>
<dbReference type="InterPro" id="IPR022702">
    <property type="entry name" value="Cytosine_MeTrfase1_RFD"/>
</dbReference>
<feature type="region of interest" description="Disordered" evidence="6">
    <location>
        <begin position="1064"/>
        <end position="1146"/>
    </location>
</feature>
<reference evidence="9" key="4">
    <citation type="journal article" date="2018" name="Nat. Plants">
        <title>Whole-genome landscape of Medicago truncatula symbiotic genes.</title>
        <authorList>
            <person name="Pecrix Y."/>
            <person name="Gamas P."/>
            <person name="Carrere S."/>
        </authorList>
    </citation>
    <scope>NUCLEOTIDE SEQUENCE</scope>
    <source>
        <tissue evidence="9">Leaves</tissue>
    </source>
</reference>
<dbReference type="EnsemblPlants" id="AET00628">
    <property type="protein sequence ID" value="AET00628"/>
    <property type="gene ID" value="MTR_5g094150"/>
</dbReference>
<feature type="region of interest" description="Disordered" evidence="6">
    <location>
        <begin position="192"/>
        <end position="217"/>
    </location>
</feature>
<evidence type="ECO:0000256" key="1">
    <source>
        <dbReference type="ARBA" id="ARBA00004123"/>
    </source>
</evidence>
<dbReference type="Pfam" id="PF22908">
    <property type="entry name" value="PHD_NSD"/>
    <property type="match status" value="1"/>
</dbReference>
<dbReference type="GO" id="GO:0008168">
    <property type="term" value="F:methyltransferase activity"/>
    <property type="evidence" value="ECO:0007669"/>
    <property type="project" value="UniProtKB-KW"/>
</dbReference>
<protein>
    <submittedName>
        <fullName evidence="8">Cytosine specific DNA methyltransferase replication foci domain protein</fullName>
    </submittedName>
    <submittedName>
        <fullName evidence="9">Putative histone-lysine N-methyltransferase chromatin regulator PHD family</fullName>
        <ecNumber evidence="9">2.1.1.43</ecNumber>
    </submittedName>
</protein>
<feature type="region of interest" description="Disordered" evidence="6">
    <location>
        <begin position="861"/>
        <end position="914"/>
    </location>
</feature>
<evidence type="ECO:0000313" key="9">
    <source>
        <dbReference type="EMBL" id="RHN57874.1"/>
    </source>
</evidence>
<feature type="compositionally biased region" description="Basic and acidic residues" evidence="6">
    <location>
        <begin position="1089"/>
        <end position="1112"/>
    </location>
</feature>
<dbReference type="Gene3D" id="3.30.40.10">
    <property type="entry name" value="Zinc/RING finger domain, C3HC4 (zinc finger)"/>
    <property type="match status" value="2"/>
</dbReference>
<keyword evidence="3" id="KW-0863">Zinc-finger</keyword>
<dbReference type="KEGG" id="mtr:11425879"/>
<dbReference type="GO" id="GO:0008270">
    <property type="term" value="F:zinc ion binding"/>
    <property type="evidence" value="ECO:0007669"/>
    <property type="project" value="UniProtKB-KW"/>
</dbReference>
<dbReference type="PaxDb" id="3880-AET00628"/>
<feature type="compositionally biased region" description="Basic and acidic residues" evidence="6">
    <location>
        <begin position="724"/>
        <end position="739"/>
    </location>
</feature>
<keyword evidence="5" id="KW-0539">Nucleus</keyword>
<keyword evidence="2" id="KW-0479">Metal-binding</keyword>
<sequence>MKRKFTTLRDETESEIEFQSLYVTNYHLEDNDGEPVCFSVLPFKWGASKVSKVDDTEKGLKIFLHGSADNGLQTIFMEVTAWKFDLTGLKPEVSLLSKDKRWIKLQKPRKSFQKTVKNALITLYFLRCAKKNPRLSVESFWCNVCKDKDLSSYGFKPSQKDLLDHMSLIGEATTRDVGLANSKLLLSVLGDKSGDQKPSDEEFDTNNDIIEESDEDSKVEDDLFDSFCALCDNGGNLIMCDGACMRSFHATKVDGRESLCDSLGFTKKEVDDIETFYCKNCEYHQHQCFACGELGSSDKDKDAEVFKCASETCDRFYHPHCIAPLVKHVSEDLEKNNADGQTFSCPIHFCCVCEGLENKMDPELQFAVCNRCPKSYHRRCLPTEIAFDDIDDVATRAWEGLLPNNRILIYCLNHEISDELGTPVRDHIKFPDTRASVRDINTPDKKMKPTTTEGVKFKSNVDFVKSSDKSTAEGSKVTGKLPSSKIGSKKSSGETSDKLDTSVRDHIKFPDTRATVPEINTSNKRMRPTTTERVELKNNVGFVKSSGKSTAEGSKVTGKLPSSKIGSKKSPEETSDKLETPVRDHIKFPDTRATVPEINTSSKRMRPTTTERVELKNNVGFVKSSGKSTAEGSKVTGKLPSSKIGSKKSFEETSDKLETPVRDHTKFPDTRATVPEINTSNKRMRPTTTERVELKNNVGFVKSSGKSTAEGSKVTGKLSSSEIGSKKSSEETSDKLETPVRDDIIFPDTRATVLEINTSNKRMMPTTTERVELKNNVGYVKSSGKSTAHGSKVPGKLPSKTGSKKSTEKIVSGSDVSRTPESKEMSSKCVTEYKSSSKNLSEKAISCSDISWNPESNKISLTEENKKSNSKLSGKVISGSHISSKPKSNERSETGLTKNKKPMPKCEVKKHPTGQKLCASMNKGSEQIKYDNQVDDADNQTLSIMPLRSLLPPPDADSEKGLVDSFKEARSSILLEGVIKKHKLGDVGDKAITMRKLDDSVDLTTKQKVLPKEHGHMDSDKLAAKNIMESKLDDSVDLTTKQNVVAQEHGHMYGDKLAAVMDGDSGDKLMPNHDLLKSTDDQELAPVNESKEKSSHDGNADQESQDKHEFKTSKSLKTAGKRNQIDKNDRDSSHVNKHSARFAAARKSKFGTGLNVKFAPIHSGGWLEE</sequence>
<dbReference type="STRING" id="3880.G7K4B2"/>
<evidence type="ECO:0000256" key="2">
    <source>
        <dbReference type="ARBA" id="ARBA00022723"/>
    </source>
</evidence>
<reference evidence="8 11" key="1">
    <citation type="journal article" date="2011" name="Nature">
        <title>The Medicago genome provides insight into the evolution of rhizobial symbioses.</title>
        <authorList>
            <person name="Young N.D."/>
            <person name="Debelle F."/>
            <person name="Oldroyd G.E."/>
            <person name="Geurts R."/>
            <person name="Cannon S.B."/>
            <person name="Udvardi M.K."/>
            <person name="Benedito V.A."/>
            <person name="Mayer K.F."/>
            <person name="Gouzy J."/>
            <person name="Schoof H."/>
            <person name="Van de Peer Y."/>
            <person name="Proost S."/>
            <person name="Cook D.R."/>
            <person name="Meyers B.C."/>
            <person name="Spannagl M."/>
            <person name="Cheung F."/>
            <person name="De Mita S."/>
            <person name="Krishnakumar V."/>
            <person name="Gundlach H."/>
            <person name="Zhou S."/>
            <person name="Mudge J."/>
            <person name="Bharti A.K."/>
            <person name="Murray J.D."/>
            <person name="Naoumkina M.A."/>
            <person name="Rosen B."/>
            <person name="Silverstein K.A."/>
            <person name="Tang H."/>
            <person name="Rombauts S."/>
            <person name="Zhao P.X."/>
            <person name="Zhou P."/>
            <person name="Barbe V."/>
            <person name="Bardou P."/>
            <person name="Bechner M."/>
            <person name="Bellec A."/>
            <person name="Berger A."/>
            <person name="Berges H."/>
            <person name="Bidwell S."/>
            <person name="Bisseling T."/>
            <person name="Choisne N."/>
            <person name="Couloux A."/>
            <person name="Denny R."/>
            <person name="Deshpande S."/>
            <person name="Dai X."/>
            <person name="Doyle J.J."/>
            <person name="Dudez A.M."/>
            <person name="Farmer A.D."/>
            <person name="Fouteau S."/>
            <person name="Franken C."/>
            <person name="Gibelin C."/>
            <person name="Gish J."/>
            <person name="Goldstein S."/>
            <person name="Gonzalez A.J."/>
            <person name="Green P.J."/>
            <person name="Hallab A."/>
            <person name="Hartog M."/>
            <person name="Hua A."/>
            <person name="Humphray S.J."/>
            <person name="Jeong D.H."/>
            <person name="Jing Y."/>
            <person name="Jocker A."/>
            <person name="Kenton S.M."/>
            <person name="Kim D.J."/>
            <person name="Klee K."/>
            <person name="Lai H."/>
            <person name="Lang C."/>
            <person name="Lin S."/>
            <person name="Macmil S.L."/>
            <person name="Magdelenat G."/>
            <person name="Matthews L."/>
            <person name="McCorrison J."/>
            <person name="Monaghan E.L."/>
            <person name="Mun J.H."/>
            <person name="Najar F.Z."/>
            <person name="Nicholson C."/>
            <person name="Noirot C."/>
            <person name="O'Bleness M."/>
            <person name="Paule C.R."/>
            <person name="Poulain J."/>
            <person name="Prion F."/>
            <person name="Qin B."/>
            <person name="Qu C."/>
            <person name="Retzel E.F."/>
            <person name="Riddle C."/>
            <person name="Sallet E."/>
            <person name="Samain S."/>
            <person name="Samson N."/>
            <person name="Sanders I."/>
            <person name="Saurat O."/>
            <person name="Scarpelli C."/>
            <person name="Schiex T."/>
            <person name="Segurens B."/>
            <person name="Severin A.J."/>
            <person name="Sherrier D.J."/>
            <person name="Shi R."/>
            <person name="Sims S."/>
            <person name="Singer S.R."/>
            <person name="Sinharoy S."/>
            <person name="Sterck L."/>
            <person name="Viollet A."/>
            <person name="Wang B.B."/>
            <person name="Wang K."/>
            <person name="Wang M."/>
            <person name="Wang X."/>
            <person name="Warfsmann J."/>
            <person name="Weissenbach J."/>
            <person name="White D.D."/>
            <person name="White J.D."/>
            <person name="Wiley G.B."/>
            <person name="Wincker P."/>
            <person name="Xing Y."/>
            <person name="Yang L."/>
            <person name="Yao Z."/>
            <person name="Ying F."/>
            <person name="Zhai J."/>
            <person name="Zhou L."/>
            <person name="Zuber A."/>
            <person name="Denarie J."/>
            <person name="Dixon R.A."/>
            <person name="May G.D."/>
            <person name="Schwartz D.C."/>
            <person name="Rogers J."/>
            <person name="Quetier F."/>
            <person name="Town C.D."/>
            <person name="Roe B.A."/>
        </authorList>
    </citation>
    <scope>NUCLEOTIDE SEQUENCE [LARGE SCALE GENOMIC DNA]</scope>
    <source>
        <strain evidence="8">A17</strain>
        <strain evidence="10 11">cv. Jemalong A17</strain>
    </source>
</reference>
<feature type="compositionally biased region" description="Basic residues" evidence="6">
    <location>
        <begin position="1135"/>
        <end position="1146"/>
    </location>
</feature>